<keyword evidence="2" id="KW-0698">rRNA processing</keyword>
<sequence length="170" mass="19084">MVGSRVLQGESLEAFNEGVGYILNRWPPLRSAVDYQQGGENSHLKAEKLIGDVRSWFTQSNEPLHIDDLKNLIYEGMVAAFDLKICDESDGDIAVELMVIHEDCLNGDFRNIEHLRKASRFDDFSVHIVDYGPEDIVDYESTDEDDSSAKMDEFSNSDSESNRDSGNNSG</sequence>
<dbReference type="AlphaFoldDB" id="G7LJ80"/>
<reference evidence="4 6" key="2">
    <citation type="journal article" date="2014" name="BMC Genomics">
        <title>An improved genome release (version Mt4.0) for the model legume Medicago truncatula.</title>
        <authorList>
            <person name="Tang H."/>
            <person name="Krishnakumar V."/>
            <person name="Bidwell S."/>
            <person name="Rosen B."/>
            <person name="Chan A."/>
            <person name="Zhou S."/>
            <person name="Gentzbittel L."/>
            <person name="Childs K.L."/>
            <person name="Yandell M."/>
            <person name="Gundlach H."/>
            <person name="Mayer K.F."/>
            <person name="Schwartz D.C."/>
            <person name="Town C.D."/>
        </authorList>
    </citation>
    <scope>GENOME REANNOTATION</scope>
    <source>
        <strain evidence="5 6">cv. Jemalong A17</strain>
    </source>
</reference>
<dbReference type="InterPro" id="IPR019398">
    <property type="entry name" value="Pre-rRNA_process_TSR2"/>
</dbReference>
<reference evidence="4 6" key="1">
    <citation type="journal article" date="2011" name="Nature">
        <title>The Medicago genome provides insight into the evolution of rhizobial symbioses.</title>
        <authorList>
            <person name="Young N.D."/>
            <person name="Debelle F."/>
            <person name="Oldroyd G.E."/>
            <person name="Geurts R."/>
            <person name="Cannon S.B."/>
            <person name="Udvardi M.K."/>
            <person name="Benedito V.A."/>
            <person name="Mayer K.F."/>
            <person name="Gouzy J."/>
            <person name="Schoof H."/>
            <person name="Van de Peer Y."/>
            <person name="Proost S."/>
            <person name="Cook D.R."/>
            <person name="Meyers B.C."/>
            <person name="Spannagl M."/>
            <person name="Cheung F."/>
            <person name="De Mita S."/>
            <person name="Krishnakumar V."/>
            <person name="Gundlach H."/>
            <person name="Zhou S."/>
            <person name="Mudge J."/>
            <person name="Bharti A.K."/>
            <person name="Murray J.D."/>
            <person name="Naoumkina M.A."/>
            <person name="Rosen B."/>
            <person name="Silverstein K.A."/>
            <person name="Tang H."/>
            <person name="Rombauts S."/>
            <person name="Zhao P.X."/>
            <person name="Zhou P."/>
            <person name="Barbe V."/>
            <person name="Bardou P."/>
            <person name="Bechner M."/>
            <person name="Bellec A."/>
            <person name="Berger A."/>
            <person name="Berges H."/>
            <person name="Bidwell S."/>
            <person name="Bisseling T."/>
            <person name="Choisne N."/>
            <person name="Couloux A."/>
            <person name="Denny R."/>
            <person name="Deshpande S."/>
            <person name="Dai X."/>
            <person name="Doyle J.J."/>
            <person name="Dudez A.M."/>
            <person name="Farmer A.D."/>
            <person name="Fouteau S."/>
            <person name="Franken C."/>
            <person name="Gibelin C."/>
            <person name="Gish J."/>
            <person name="Goldstein S."/>
            <person name="Gonzalez A.J."/>
            <person name="Green P.J."/>
            <person name="Hallab A."/>
            <person name="Hartog M."/>
            <person name="Hua A."/>
            <person name="Humphray S.J."/>
            <person name="Jeong D.H."/>
            <person name="Jing Y."/>
            <person name="Jocker A."/>
            <person name="Kenton S.M."/>
            <person name="Kim D.J."/>
            <person name="Klee K."/>
            <person name="Lai H."/>
            <person name="Lang C."/>
            <person name="Lin S."/>
            <person name="Macmil S.L."/>
            <person name="Magdelenat G."/>
            <person name="Matthews L."/>
            <person name="McCorrison J."/>
            <person name="Monaghan E.L."/>
            <person name="Mun J.H."/>
            <person name="Najar F.Z."/>
            <person name="Nicholson C."/>
            <person name="Noirot C."/>
            <person name="O'Bleness M."/>
            <person name="Paule C.R."/>
            <person name="Poulain J."/>
            <person name="Prion F."/>
            <person name="Qin B."/>
            <person name="Qu C."/>
            <person name="Retzel E.F."/>
            <person name="Riddle C."/>
            <person name="Sallet E."/>
            <person name="Samain S."/>
            <person name="Samson N."/>
            <person name="Sanders I."/>
            <person name="Saurat O."/>
            <person name="Scarpelli C."/>
            <person name="Schiex T."/>
            <person name="Segurens B."/>
            <person name="Severin A.J."/>
            <person name="Sherrier D.J."/>
            <person name="Shi R."/>
            <person name="Sims S."/>
            <person name="Singer S.R."/>
            <person name="Sinharoy S."/>
            <person name="Sterck L."/>
            <person name="Viollet A."/>
            <person name="Wang B.B."/>
            <person name="Wang K."/>
            <person name="Wang M."/>
            <person name="Wang X."/>
            <person name="Warfsmann J."/>
            <person name="Weissenbach J."/>
            <person name="White D.D."/>
            <person name="White J.D."/>
            <person name="Wiley G.B."/>
            <person name="Wincker P."/>
            <person name="Xing Y."/>
            <person name="Yang L."/>
            <person name="Yao Z."/>
            <person name="Ying F."/>
            <person name="Zhai J."/>
            <person name="Zhou L."/>
            <person name="Zuber A."/>
            <person name="Denarie J."/>
            <person name="Dixon R.A."/>
            <person name="May G.D."/>
            <person name="Schwartz D.C."/>
            <person name="Rogers J."/>
            <person name="Quetier F."/>
            <person name="Town C.D."/>
            <person name="Roe B.A."/>
        </authorList>
    </citation>
    <scope>NUCLEOTIDE SEQUENCE [LARGE SCALE GENOMIC DNA]</scope>
    <source>
        <strain evidence="4">A17</strain>
        <strain evidence="5 6">cv. Jemalong A17</strain>
    </source>
</reference>
<reference evidence="5" key="3">
    <citation type="submission" date="2015-04" db="UniProtKB">
        <authorList>
            <consortium name="EnsemblPlants"/>
        </authorList>
    </citation>
    <scope>IDENTIFICATION</scope>
    <source>
        <strain evidence="5">cv. Jemalong A17</strain>
    </source>
</reference>
<dbReference type="PaxDb" id="3880-AET02566"/>
<dbReference type="OMA" id="WTILNLA"/>
<feature type="compositionally biased region" description="Acidic residues" evidence="3">
    <location>
        <begin position="135"/>
        <end position="146"/>
    </location>
</feature>
<evidence type="ECO:0000256" key="2">
    <source>
        <dbReference type="ARBA" id="ARBA00022552"/>
    </source>
</evidence>
<dbReference type="Proteomes" id="UP000002051">
    <property type="component" value="Chromosome 8"/>
</dbReference>
<evidence type="ECO:0000313" key="6">
    <source>
        <dbReference type="Proteomes" id="UP000002051"/>
    </source>
</evidence>
<dbReference type="EMBL" id="CM001224">
    <property type="protein sequence ID" value="AET02566.1"/>
    <property type="molecule type" value="Genomic_DNA"/>
</dbReference>
<keyword evidence="6" id="KW-1185">Reference proteome</keyword>
<feature type="region of interest" description="Disordered" evidence="3">
    <location>
        <begin position="135"/>
        <end position="170"/>
    </location>
</feature>
<dbReference type="PANTHER" id="PTHR21250">
    <property type="entry name" value="PRE-RRNA-PROCESSING PROTEIN TSR2 HOMOLOG"/>
    <property type="match status" value="1"/>
</dbReference>
<comment type="similarity">
    <text evidence="1">Belongs to the TSR2 family.</text>
</comment>
<dbReference type="STRING" id="3880.G7LJ80"/>
<dbReference type="Pfam" id="PF10273">
    <property type="entry name" value="WGG"/>
    <property type="match status" value="1"/>
</dbReference>
<accession>G7LJ80</accession>
<dbReference type="GO" id="GO:0005634">
    <property type="term" value="C:nucleus"/>
    <property type="evidence" value="ECO:0000318"/>
    <property type="project" value="GO_Central"/>
</dbReference>
<dbReference type="GO" id="GO:0000462">
    <property type="term" value="P:maturation of SSU-rRNA from tricistronic rRNA transcript (SSU-rRNA, 5.8S rRNA, LSU-rRNA)"/>
    <property type="evidence" value="ECO:0000318"/>
    <property type="project" value="GO_Central"/>
</dbReference>
<dbReference type="HOGENOM" id="CLU_074896_1_0_1"/>
<evidence type="ECO:0000256" key="3">
    <source>
        <dbReference type="SAM" id="MobiDB-lite"/>
    </source>
</evidence>
<name>G7LJ80_MEDTR</name>
<protein>
    <submittedName>
        <fullName evidence="4">Pre-rRNA-processing protein TSR2, motif protein</fullName>
    </submittedName>
</protein>
<evidence type="ECO:0000256" key="1">
    <source>
        <dbReference type="ARBA" id="ARBA00006524"/>
    </source>
</evidence>
<dbReference type="eggNOG" id="KOG4032">
    <property type="taxonomic scope" value="Eukaryota"/>
</dbReference>
<dbReference type="KEGG" id="mtr:11406184"/>
<evidence type="ECO:0000313" key="4">
    <source>
        <dbReference type="EMBL" id="AET02566.1"/>
    </source>
</evidence>
<gene>
    <name evidence="5" type="primary">11406184</name>
    <name evidence="4" type="ordered locus">MTR_8g043430</name>
</gene>
<dbReference type="OrthoDB" id="1406553at2759"/>
<feature type="compositionally biased region" description="Polar residues" evidence="3">
    <location>
        <begin position="154"/>
        <end position="170"/>
    </location>
</feature>
<organism evidence="4 6">
    <name type="scientific">Medicago truncatula</name>
    <name type="common">Barrel medic</name>
    <name type="synonym">Medicago tribuloides</name>
    <dbReference type="NCBI Taxonomy" id="3880"/>
    <lineage>
        <taxon>Eukaryota</taxon>
        <taxon>Viridiplantae</taxon>
        <taxon>Streptophyta</taxon>
        <taxon>Embryophyta</taxon>
        <taxon>Tracheophyta</taxon>
        <taxon>Spermatophyta</taxon>
        <taxon>Magnoliopsida</taxon>
        <taxon>eudicotyledons</taxon>
        <taxon>Gunneridae</taxon>
        <taxon>Pentapetalae</taxon>
        <taxon>rosids</taxon>
        <taxon>fabids</taxon>
        <taxon>Fabales</taxon>
        <taxon>Fabaceae</taxon>
        <taxon>Papilionoideae</taxon>
        <taxon>50 kb inversion clade</taxon>
        <taxon>NPAAA clade</taxon>
        <taxon>Hologalegina</taxon>
        <taxon>IRL clade</taxon>
        <taxon>Trifolieae</taxon>
        <taxon>Medicago</taxon>
    </lineage>
</organism>
<proteinExistence type="inferred from homology"/>
<evidence type="ECO:0000313" key="5">
    <source>
        <dbReference type="EnsemblPlants" id="AET02566"/>
    </source>
</evidence>
<dbReference type="EnsemblPlants" id="AET02566">
    <property type="protein sequence ID" value="AET02566"/>
    <property type="gene ID" value="MTR_8g043430"/>
</dbReference>